<feature type="region of interest" description="Disordered" evidence="4">
    <location>
        <begin position="75"/>
        <end position="123"/>
    </location>
</feature>
<dbReference type="PANTHER" id="PTHR43004">
    <property type="entry name" value="TRK SYSTEM POTASSIUM UPTAKE PROTEIN"/>
    <property type="match status" value="1"/>
</dbReference>
<evidence type="ECO:0000256" key="1">
    <source>
        <dbReference type="ARBA" id="ARBA00001974"/>
    </source>
</evidence>
<dbReference type="RefSeq" id="WP_242783701.1">
    <property type="nucleotide sequence ID" value="NZ_CP163433.1"/>
</dbReference>
<name>A0AB39P069_9ACTN</name>
<organism evidence="6">
    <name type="scientific">Streptomyces sp. R17</name>
    <dbReference type="NCBI Taxonomy" id="3238626"/>
    <lineage>
        <taxon>Bacteria</taxon>
        <taxon>Bacillati</taxon>
        <taxon>Actinomycetota</taxon>
        <taxon>Actinomycetes</taxon>
        <taxon>Kitasatosporales</taxon>
        <taxon>Streptomycetaceae</taxon>
        <taxon>Streptomyces</taxon>
    </lineage>
</organism>
<protein>
    <submittedName>
        <fullName evidence="6">FAD-dependent oxidoreductase</fullName>
    </submittedName>
</protein>
<dbReference type="InterPro" id="IPR002938">
    <property type="entry name" value="FAD-bd"/>
</dbReference>
<dbReference type="AlphaFoldDB" id="A0AB39P069"/>
<feature type="compositionally biased region" description="Low complexity" evidence="4">
    <location>
        <begin position="112"/>
        <end position="123"/>
    </location>
</feature>
<dbReference type="InterPro" id="IPR036188">
    <property type="entry name" value="FAD/NAD-bd_sf"/>
</dbReference>
<feature type="domain" description="FAD-binding" evidence="5">
    <location>
        <begin position="13"/>
        <end position="85"/>
    </location>
</feature>
<dbReference type="SUPFAM" id="SSF51905">
    <property type="entry name" value="FAD/NAD(P)-binding domain"/>
    <property type="match status" value="1"/>
</dbReference>
<dbReference type="Gene3D" id="3.50.50.60">
    <property type="entry name" value="FAD/NAD(P)-binding domain"/>
    <property type="match status" value="1"/>
</dbReference>
<proteinExistence type="predicted"/>
<dbReference type="InterPro" id="IPR050641">
    <property type="entry name" value="RIFMO-like"/>
</dbReference>
<dbReference type="Pfam" id="PF01494">
    <property type="entry name" value="FAD_binding_3"/>
    <property type="match status" value="1"/>
</dbReference>
<sequence length="123" mass="12802">MVAPSGRDVTAAVDVLVVGAGTTGLGLALQAHAHGARVRVVERRPEPFRPSRALIVHPRTLEVLRPLGVTDALLEPADTRSGSGLPGGCWPHGRPPAEPDRTSASPAPPSRKPSSNASWTTPE</sequence>
<reference evidence="6" key="1">
    <citation type="submission" date="2024-07" db="EMBL/GenBank/DDBJ databases">
        <authorList>
            <person name="Yu S.T."/>
        </authorList>
    </citation>
    <scope>NUCLEOTIDE SEQUENCE</scope>
    <source>
        <strain evidence="6">R17</strain>
    </source>
</reference>
<evidence type="ECO:0000313" key="6">
    <source>
        <dbReference type="EMBL" id="XDQ22523.1"/>
    </source>
</evidence>
<dbReference type="EMBL" id="CP163433">
    <property type="protein sequence ID" value="XDQ22523.1"/>
    <property type="molecule type" value="Genomic_DNA"/>
</dbReference>
<keyword evidence="2" id="KW-0285">Flavoprotein</keyword>
<evidence type="ECO:0000256" key="3">
    <source>
        <dbReference type="ARBA" id="ARBA00022827"/>
    </source>
</evidence>
<evidence type="ECO:0000256" key="4">
    <source>
        <dbReference type="SAM" id="MobiDB-lite"/>
    </source>
</evidence>
<gene>
    <name evidence="6" type="ORF">AB5J48_32315</name>
</gene>
<evidence type="ECO:0000256" key="2">
    <source>
        <dbReference type="ARBA" id="ARBA00022630"/>
    </source>
</evidence>
<accession>A0AB39P069</accession>
<comment type="cofactor">
    <cofactor evidence="1">
        <name>FAD</name>
        <dbReference type="ChEBI" id="CHEBI:57692"/>
    </cofactor>
</comment>
<keyword evidence="3" id="KW-0274">FAD</keyword>
<dbReference type="PANTHER" id="PTHR43004:SF19">
    <property type="entry name" value="BINDING MONOOXYGENASE, PUTATIVE (JCVI)-RELATED"/>
    <property type="match status" value="1"/>
</dbReference>
<dbReference type="GO" id="GO:0071949">
    <property type="term" value="F:FAD binding"/>
    <property type="evidence" value="ECO:0007669"/>
    <property type="project" value="InterPro"/>
</dbReference>
<evidence type="ECO:0000259" key="5">
    <source>
        <dbReference type="Pfam" id="PF01494"/>
    </source>
</evidence>
<dbReference type="GO" id="GO:0016709">
    <property type="term" value="F:oxidoreductase activity, acting on paired donors, with incorporation or reduction of molecular oxygen, NAD(P)H as one donor, and incorporation of one atom of oxygen"/>
    <property type="evidence" value="ECO:0007669"/>
    <property type="project" value="UniProtKB-ARBA"/>
</dbReference>